<feature type="transmembrane region" description="Helical" evidence="1">
    <location>
        <begin position="20"/>
        <end position="39"/>
    </location>
</feature>
<name>A0A8J3UI33_9ACTN</name>
<dbReference type="AlphaFoldDB" id="A0A8J3UI33"/>
<evidence type="ECO:0000256" key="1">
    <source>
        <dbReference type="SAM" id="Phobius"/>
    </source>
</evidence>
<keyword evidence="3" id="KW-1185">Reference proteome</keyword>
<evidence type="ECO:0000313" key="3">
    <source>
        <dbReference type="Proteomes" id="UP000622547"/>
    </source>
</evidence>
<protein>
    <submittedName>
        <fullName evidence="2">Uncharacterized protein</fullName>
    </submittedName>
</protein>
<feature type="transmembrane region" description="Helical" evidence="1">
    <location>
        <begin position="45"/>
        <end position="66"/>
    </location>
</feature>
<gene>
    <name evidence="2" type="ORF">Pph01_76920</name>
</gene>
<reference evidence="2 3" key="1">
    <citation type="submission" date="2021-01" db="EMBL/GenBank/DDBJ databases">
        <title>Whole genome shotgun sequence of Planotetraspora phitsanulokensis NBRC 104273.</title>
        <authorList>
            <person name="Komaki H."/>
            <person name="Tamura T."/>
        </authorList>
    </citation>
    <scope>NUCLEOTIDE SEQUENCE [LARGE SCALE GENOMIC DNA]</scope>
    <source>
        <strain evidence="2 3">NBRC 104273</strain>
    </source>
</reference>
<organism evidence="2 3">
    <name type="scientific">Planotetraspora phitsanulokensis</name>
    <dbReference type="NCBI Taxonomy" id="575192"/>
    <lineage>
        <taxon>Bacteria</taxon>
        <taxon>Bacillati</taxon>
        <taxon>Actinomycetota</taxon>
        <taxon>Actinomycetes</taxon>
        <taxon>Streptosporangiales</taxon>
        <taxon>Streptosporangiaceae</taxon>
        <taxon>Planotetraspora</taxon>
    </lineage>
</organism>
<dbReference type="Proteomes" id="UP000622547">
    <property type="component" value="Unassembled WGS sequence"/>
</dbReference>
<keyword evidence="1" id="KW-0472">Membrane</keyword>
<evidence type="ECO:0000313" key="2">
    <source>
        <dbReference type="EMBL" id="GII42689.1"/>
    </source>
</evidence>
<sequence length="189" mass="19789">MINEAPGARPDAGSGRRRRLWFIGPAAFAAALTLIAFALPGGHFLGVLAALGAWLLAGVWWLILLVGPGTRRSTLNAWPPIIGVVTAALVVTGLPTRVAFLASEPALLHYAESLPAGEDYVSVDRFVGVFPISDVQRSEGALIFGVDGVGGLLEQCGFTYAPGVDAKGLPVTTADHLTGDWYATCTDFD</sequence>
<feature type="transmembrane region" description="Helical" evidence="1">
    <location>
        <begin position="78"/>
        <end position="100"/>
    </location>
</feature>
<comment type="caution">
    <text evidence="2">The sequence shown here is derived from an EMBL/GenBank/DDBJ whole genome shotgun (WGS) entry which is preliminary data.</text>
</comment>
<accession>A0A8J3UI33</accession>
<proteinExistence type="predicted"/>
<keyword evidence="1" id="KW-0812">Transmembrane</keyword>
<keyword evidence="1" id="KW-1133">Transmembrane helix</keyword>
<dbReference type="EMBL" id="BOOP01000046">
    <property type="protein sequence ID" value="GII42689.1"/>
    <property type="molecule type" value="Genomic_DNA"/>
</dbReference>